<organism evidence="10 11">
    <name type="scientific">Granulicella aggregans</name>
    <dbReference type="NCBI Taxonomy" id="474949"/>
    <lineage>
        <taxon>Bacteria</taxon>
        <taxon>Pseudomonadati</taxon>
        <taxon>Acidobacteriota</taxon>
        <taxon>Terriglobia</taxon>
        <taxon>Terriglobales</taxon>
        <taxon>Acidobacteriaceae</taxon>
        <taxon>Granulicella</taxon>
    </lineage>
</organism>
<evidence type="ECO:0000313" key="10">
    <source>
        <dbReference type="EMBL" id="MBB5060978.1"/>
    </source>
</evidence>
<dbReference type="RefSeq" id="WP_184223606.1">
    <property type="nucleotide sequence ID" value="NZ_JACHIP010000024.1"/>
</dbReference>
<comment type="caution">
    <text evidence="10">The sequence shown here is derived from an EMBL/GenBank/DDBJ whole genome shotgun (WGS) entry which is preliminary data.</text>
</comment>
<evidence type="ECO:0000256" key="1">
    <source>
        <dbReference type="ARBA" id="ARBA00004651"/>
    </source>
</evidence>
<evidence type="ECO:0000256" key="7">
    <source>
        <dbReference type="SAM" id="Phobius"/>
    </source>
</evidence>
<feature type="domain" description="MacB-like periplasmic core" evidence="9">
    <location>
        <begin position="24"/>
        <end position="230"/>
    </location>
</feature>
<feature type="domain" description="MacB-like periplasmic core" evidence="9">
    <location>
        <begin position="425"/>
        <end position="640"/>
    </location>
</feature>
<feature type="domain" description="ABC3 transporter permease C-terminal" evidence="8">
    <location>
        <begin position="274"/>
        <end position="390"/>
    </location>
</feature>
<dbReference type="GO" id="GO:0005886">
    <property type="term" value="C:plasma membrane"/>
    <property type="evidence" value="ECO:0007669"/>
    <property type="project" value="UniProtKB-SubCell"/>
</dbReference>
<feature type="transmembrane region" description="Helical" evidence="7">
    <location>
        <begin position="357"/>
        <end position="382"/>
    </location>
</feature>
<keyword evidence="3 7" id="KW-0812">Transmembrane</keyword>
<dbReference type="Pfam" id="PF02687">
    <property type="entry name" value="FtsX"/>
    <property type="match status" value="2"/>
</dbReference>
<feature type="transmembrane region" description="Helical" evidence="7">
    <location>
        <begin position="20"/>
        <end position="47"/>
    </location>
</feature>
<evidence type="ECO:0000259" key="9">
    <source>
        <dbReference type="Pfam" id="PF12704"/>
    </source>
</evidence>
<name>A0A7W8E697_9BACT</name>
<feature type="transmembrane region" description="Helical" evidence="7">
    <location>
        <begin position="773"/>
        <end position="794"/>
    </location>
</feature>
<feature type="transmembrane region" description="Helical" evidence="7">
    <location>
        <begin position="322"/>
        <end position="345"/>
    </location>
</feature>
<feature type="transmembrane region" description="Helical" evidence="7">
    <location>
        <begin position="683"/>
        <end position="711"/>
    </location>
</feature>
<dbReference type="AlphaFoldDB" id="A0A7W8E697"/>
<feature type="transmembrane region" description="Helical" evidence="7">
    <location>
        <begin position="731"/>
        <end position="753"/>
    </location>
</feature>
<protein>
    <submittedName>
        <fullName evidence="10">Putative permease</fullName>
    </submittedName>
</protein>
<dbReference type="InterPro" id="IPR017800">
    <property type="entry name" value="ADOP"/>
</dbReference>
<dbReference type="InterPro" id="IPR025857">
    <property type="entry name" value="MacB_PCD"/>
</dbReference>
<evidence type="ECO:0000256" key="6">
    <source>
        <dbReference type="ARBA" id="ARBA00038076"/>
    </source>
</evidence>
<evidence type="ECO:0000256" key="4">
    <source>
        <dbReference type="ARBA" id="ARBA00022989"/>
    </source>
</evidence>
<dbReference type="GO" id="GO:0022857">
    <property type="term" value="F:transmembrane transporter activity"/>
    <property type="evidence" value="ECO:0007669"/>
    <property type="project" value="TreeGrafter"/>
</dbReference>
<evidence type="ECO:0000256" key="3">
    <source>
        <dbReference type="ARBA" id="ARBA00022692"/>
    </source>
</evidence>
<keyword evidence="4 7" id="KW-1133">Transmembrane helix</keyword>
<gene>
    <name evidence="10" type="ORF">HDF16_005714</name>
</gene>
<evidence type="ECO:0000259" key="8">
    <source>
        <dbReference type="Pfam" id="PF02687"/>
    </source>
</evidence>
<dbReference type="Proteomes" id="UP000540989">
    <property type="component" value="Unassembled WGS sequence"/>
</dbReference>
<comment type="similarity">
    <text evidence="6">Belongs to the ABC-4 integral membrane protein family.</text>
</comment>
<dbReference type="EMBL" id="JACHIP010000024">
    <property type="protein sequence ID" value="MBB5060978.1"/>
    <property type="molecule type" value="Genomic_DNA"/>
</dbReference>
<evidence type="ECO:0000256" key="2">
    <source>
        <dbReference type="ARBA" id="ARBA00022475"/>
    </source>
</evidence>
<reference evidence="10 11" key="1">
    <citation type="submission" date="2020-08" db="EMBL/GenBank/DDBJ databases">
        <title>Genomic Encyclopedia of Type Strains, Phase IV (KMG-V): Genome sequencing to study the core and pangenomes of soil and plant-associated prokaryotes.</title>
        <authorList>
            <person name="Whitman W."/>
        </authorList>
    </citation>
    <scope>NUCLEOTIDE SEQUENCE [LARGE SCALE GENOMIC DNA]</scope>
    <source>
        <strain evidence="10 11">M8UP14</strain>
    </source>
</reference>
<evidence type="ECO:0000256" key="5">
    <source>
        <dbReference type="ARBA" id="ARBA00023136"/>
    </source>
</evidence>
<dbReference type="InterPro" id="IPR003838">
    <property type="entry name" value="ABC3_permease_C"/>
</dbReference>
<dbReference type="NCBIfam" id="TIGR03434">
    <property type="entry name" value="ADOP"/>
    <property type="match status" value="1"/>
</dbReference>
<feature type="transmembrane region" description="Helical" evidence="7">
    <location>
        <begin position="268"/>
        <end position="292"/>
    </location>
</feature>
<proteinExistence type="inferred from homology"/>
<sequence>MSSFSHDLLFALRQLVKHRVYAITAIVSMALGIAATTAVYSVLYGVLIDPYPYRDANRIAMINLHDKQGDEGNLFFTLAEIQQLRGAKSVSSVLGVRRLDMISTDGDLPVSVKAYEFTGNGFQFLDAPPMLGRTFTAQEAPEGVAPPAEAVISFLFWKTHFNQSSDVIGKSLDLNHRRFTVIGVVGPRFTWGDGEVYMPLSADVDPQTRLNTLVRVKPGVTLGEATGEINGFVRQLAHEHRDLVPPGDFDLRVETLNDSLLGQFKGTLFLLFAAVGLLLLIGCGNVSILMLARGTARQQELAMRAALGAARLRIVRQLLTEAVLLSVTGGVLGMALAYLAIHLIIGLLPEYSIPHEVVISLNIPVLLFSAAVSVAIGIAAGLTPALQFSRPQLNAILQAGDSRTVTSRGGKVRSVMIVAQVALTVLLLAGAGAAMRNFLEAYTAKLGFDPHNSLLMFAQFPEGAYTTWAARSQYVDALNEKIKATPGVLAATEFDGGLPPQGVWRQPVHLVGAPADDGRKAGVMMVSADYFAVQRIPLLQGRTITREEVLRGSHLAVITETFVKRYFDGQNPIGRQVVATGLQRPFPRAVIAPNPEQPYEIVGVVGDVRNDGLHEPIQPQIYVPSTIVIFTGTSILVRTAGDPRAAMHSIGASMRALNQNQAVTQEYAFEDFLSIFAWSHDRFISILFSIFSVVALGLAAIGLFSVVAYSVEQRTREIGIRIALGAPRVNVLILTLTSVAWTAGIGLLLGIGLSVGLSDSVHRWTQSSMRDAGVLGIISGVFLLASAAACILPARRAMRVNPMVALRSS</sequence>
<dbReference type="InterPro" id="IPR050250">
    <property type="entry name" value="Macrolide_Exporter_MacB"/>
</dbReference>
<keyword evidence="2" id="KW-1003">Cell membrane</keyword>
<feature type="transmembrane region" description="Helical" evidence="7">
    <location>
        <begin position="415"/>
        <end position="435"/>
    </location>
</feature>
<feature type="domain" description="ABC3 transporter permease C-terminal" evidence="8">
    <location>
        <begin position="690"/>
        <end position="802"/>
    </location>
</feature>
<dbReference type="PANTHER" id="PTHR30572">
    <property type="entry name" value="MEMBRANE COMPONENT OF TRANSPORTER-RELATED"/>
    <property type="match status" value="1"/>
</dbReference>
<dbReference type="Pfam" id="PF12704">
    <property type="entry name" value="MacB_PCD"/>
    <property type="match status" value="2"/>
</dbReference>
<dbReference type="PANTHER" id="PTHR30572:SF4">
    <property type="entry name" value="ABC TRANSPORTER PERMEASE YTRF"/>
    <property type="match status" value="1"/>
</dbReference>
<accession>A0A7W8E697</accession>
<evidence type="ECO:0000313" key="11">
    <source>
        <dbReference type="Proteomes" id="UP000540989"/>
    </source>
</evidence>
<keyword evidence="11" id="KW-1185">Reference proteome</keyword>
<keyword evidence="5 7" id="KW-0472">Membrane</keyword>
<comment type="subcellular location">
    <subcellularLocation>
        <location evidence="1">Cell membrane</location>
        <topology evidence="1">Multi-pass membrane protein</topology>
    </subcellularLocation>
</comment>